<evidence type="ECO:0000313" key="5">
    <source>
        <dbReference type="Proteomes" id="UP000608450"/>
    </source>
</evidence>
<dbReference type="Proteomes" id="UP000608450">
    <property type="component" value="Unassembled WGS sequence"/>
</dbReference>
<dbReference type="PANTHER" id="PTHR22642">
    <property type="entry name" value="IMIDAZOLONEPROPIONASE"/>
    <property type="match status" value="1"/>
</dbReference>
<dbReference type="Proteomes" id="UP000501063">
    <property type="component" value="Chromosome"/>
</dbReference>
<proteinExistence type="predicted"/>
<dbReference type="InterPro" id="IPR033932">
    <property type="entry name" value="YtcJ-like"/>
</dbReference>
<dbReference type="GO" id="GO:0016810">
    <property type="term" value="F:hydrolase activity, acting on carbon-nitrogen (but not peptide) bonds"/>
    <property type="evidence" value="ECO:0007669"/>
    <property type="project" value="InterPro"/>
</dbReference>
<name>A0A6G6IW91_PSENT</name>
<dbReference type="PANTHER" id="PTHR22642:SF2">
    <property type="entry name" value="PROTEIN LONG AFTER FAR-RED 3"/>
    <property type="match status" value="1"/>
</dbReference>
<keyword evidence="3" id="KW-0378">Hydrolase</keyword>
<evidence type="ECO:0000259" key="1">
    <source>
        <dbReference type="Pfam" id="PF07969"/>
    </source>
</evidence>
<dbReference type="AlphaFoldDB" id="A0A6G6IW91"/>
<keyword evidence="5" id="KW-1185">Reference proteome</keyword>
<dbReference type="Gene3D" id="3.20.20.140">
    <property type="entry name" value="Metal-dependent hydrolases"/>
    <property type="match status" value="1"/>
</dbReference>
<dbReference type="Gene3D" id="2.30.40.10">
    <property type="entry name" value="Urease, subunit C, domain 1"/>
    <property type="match status" value="1"/>
</dbReference>
<reference evidence="3 4" key="1">
    <citation type="submission" date="2020-02" db="EMBL/GenBank/DDBJ databases">
        <title>Integrative conjugative elements (ICEs) and plasmids drive adaptation of Pseudomonas nitroreducens strain HBP1 to wastewater environment.</title>
        <authorList>
            <person name="Sentchilo V."/>
            <person name="Carraro N."/>
            <person name="Bertelli C."/>
            <person name="van der Meer J.R."/>
        </authorList>
    </citation>
    <scope>NUCLEOTIDE SEQUENCE [LARGE SCALE GENOMIC DNA]</scope>
    <source>
        <strain evidence="3 4">HBP1</strain>
    </source>
</reference>
<organism evidence="3 4">
    <name type="scientific">Pseudomonas nitroreducens</name>
    <dbReference type="NCBI Taxonomy" id="46680"/>
    <lineage>
        <taxon>Bacteria</taxon>
        <taxon>Pseudomonadati</taxon>
        <taxon>Pseudomonadota</taxon>
        <taxon>Gammaproteobacteria</taxon>
        <taxon>Pseudomonadales</taxon>
        <taxon>Pseudomonadaceae</taxon>
        <taxon>Pseudomonas</taxon>
    </lineage>
</organism>
<dbReference type="InterPro" id="IPR013108">
    <property type="entry name" value="Amidohydro_3"/>
</dbReference>
<evidence type="ECO:0000313" key="4">
    <source>
        <dbReference type="Proteomes" id="UP000501063"/>
    </source>
</evidence>
<protein>
    <submittedName>
        <fullName evidence="3">Amidohydrolase</fullName>
    </submittedName>
</protein>
<dbReference type="SUPFAM" id="SSF51556">
    <property type="entry name" value="Metallo-dependent hydrolases"/>
    <property type="match status" value="1"/>
</dbReference>
<gene>
    <name evidence="3" type="ORF">G5B91_13440</name>
    <name evidence="2" type="ORF">I5I61_22130</name>
</gene>
<dbReference type="SUPFAM" id="SSF51338">
    <property type="entry name" value="Composite domain of metallo-dependent hydrolases"/>
    <property type="match status" value="1"/>
</dbReference>
<feature type="domain" description="Amidohydrolase 3" evidence="1">
    <location>
        <begin position="66"/>
        <end position="555"/>
    </location>
</feature>
<accession>A0A6G6IW91</accession>
<evidence type="ECO:0000313" key="2">
    <source>
        <dbReference type="EMBL" id="MBG6290164.1"/>
    </source>
</evidence>
<evidence type="ECO:0000313" key="3">
    <source>
        <dbReference type="EMBL" id="QIE87213.1"/>
    </source>
</evidence>
<sequence>MTAPDRFRSSNSPTGRFAELLLHNGRFYTLDPARPWAEAVAIRDGRLLAVGLREEMEHLIGPDTLVHDLEGAFCMPGLHDMHTHPDLALNPRYADDLDVGIEDPTPEQLAKAIRDYADSHPGDGWVYGQYWVRYTFREAGLKPGREWLDSVMPDRPVALLDRMWGTMMVNSRALELAGIDANTPDPRNGYLERDELTGEPNGLLIDGGYALIHAAMPPTPAKVLRQSYREGVHFQSSRGVTAAKYLHVCENRLDALKYLDDAGQLTLRVEAAISWQDDIFPVRRRWELLAGERHYYRSARLSANAVKFHFDGTVEPRSSFLITPWPGEDAWRGKLNLTPEHITDMVVDMDRRGIRVIAHCTGDAASDVFLDAVAEARRRNGFSGVRHQCAHSTILHPGNLKRFRELEVIAEFSPAAWYPTPFASGARSGYGPDRLKRIYDFKGVLAAGGVAVFGTDWPVASIDPWLALETLVTRQNPWNDDPACFGEPISLEQAIRVATLNGAYAMGLENLTGSLEADKSADFIVLDRNLFEQPARNYIHRTEVQLTFVEGRPVYDRLGQFSDTALAAVWQGEPPRIEGVNA</sequence>
<dbReference type="GeneID" id="300409811"/>
<reference evidence="2 5" key="2">
    <citation type="submission" date="2020-11" db="EMBL/GenBank/DDBJ databases">
        <title>Enhanced detection system for hospital associated transmission using whole genome sequencing surveillance.</title>
        <authorList>
            <person name="Harrison L.H."/>
            <person name="Van Tyne D."/>
            <person name="Marsh J.W."/>
            <person name="Griffith M.P."/>
            <person name="Snyder D.J."/>
            <person name="Cooper V.S."/>
            <person name="Mustapha M."/>
        </authorList>
    </citation>
    <scope>NUCLEOTIDE SEQUENCE [LARGE SCALE GENOMIC DNA]</scope>
    <source>
        <strain evidence="2 5">PSA00705</strain>
    </source>
</reference>
<dbReference type="Gene3D" id="3.10.310.70">
    <property type="match status" value="1"/>
</dbReference>
<dbReference type="EMBL" id="JADTFC010000066">
    <property type="protein sequence ID" value="MBG6290164.1"/>
    <property type="molecule type" value="Genomic_DNA"/>
</dbReference>
<dbReference type="InterPro" id="IPR011059">
    <property type="entry name" value="Metal-dep_hydrolase_composite"/>
</dbReference>
<dbReference type="CDD" id="cd01300">
    <property type="entry name" value="YtcJ_like"/>
    <property type="match status" value="1"/>
</dbReference>
<dbReference type="RefSeq" id="WP_024765482.1">
    <property type="nucleotide sequence ID" value="NZ_CP049140.1"/>
</dbReference>
<dbReference type="Pfam" id="PF07969">
    <property type="entry name" value="Amidohydro_3"/>
    <property type="match status" value="1"/>
</dbReference>
<dbReference type="EMBL" id="CP049140">
    <property type="protein sequence ID" value="QIE87213.1"/>
    <property type="molecule type" value="Genomic_DNA"/>
</dbReference>
<dbReference type="KEGG" id="pnt:G5B91_13440"/>
<dbReference type="InterPro" id="IPR032466">
    <property type="entry name" value="Metal_Hydrolase"/>
</dbReference>